<organism evidence="3 4">
    <name type="scientific">Amycolatopsis magusensis</name>
    <dbReference type="NCBI Taxonomy" id="882444"/>
    <lineage>
        <taxon>Bacteria</taxon>
        <taxon>Bacillati</taxon>
        <taxon>Actinomycetota</taxon>
        <taxon>Actinomycetes</taxon>
        <taxon>Pseudonocardiales</taxon>
        <taxon>Pseudonocardiaceae</taxon>
        <taxon>Amycolatopsis</taxon>
    </lineage>
</organism>
<dbReference type="Gene3D" id="3.30.565.10">
    <property type="entry name" value="Histidine kinase-like ATPase, C-terminal domain"/>
    <property type="match status" value="1"/>
</dbReference>
<evidence type="ECO:0000256" key="1">
    <source>
        <dbReference type="ARBA" id="ARBA00022527"/>
    </source>
</evidence>
<dbReference type="InterPro" id="IPR036890">
    <property type="entry name" value="HATPase_C_sf"/>
</dbReference>
<reference evidence="3 4" key="1">
    <citation type="submission" date="2021-03" db="EMBL/GenBank/DDBJ databases">
        <title>Sequencing the genomes of 1000 actinobacteria strains.</title>
        <authorList>
            <person name="Klenk H.-P."/>
        </authorList>
    </citation>
    <scope>NUCLEOTIDE SEQUENCE [LARGE SCALE GENOMIC DNA]</scope>
    <source>
        <strain evidence="3 4">DSM 45510</strain>
    </source>
</reference>
<dbReference type="InterPro" id="IPR050267">
    <property type="entry name" value="Anti-sigma-factor_SerPK"/>
</dbReference>
<feature type="domain" description="Histidine kinase/HSP90-like ATPase" evidence="2">
    <location>
        <begin position="131"/>
        <end position="221"/>
    </location>
</feature>
<keyword evidence="1" id="KW-0418">Kinase</keyword>
<accession>A0ABS4Q7B2</accession>
<evidence type="ECO:0000259" key="2">
    <source>
        <dbReference type="Pfam" id="PF13581"/>
    </source>
</evidence>
<dbReference type="SUPFAM" id="SSF52091">
    <property type="entry name" value="SpoIIaa-like"/>
    <property type="match status" value="1"/>
</dbReference>
<dbReference type="Proteomes" id="UP000741013">
    <property type="component" value="Unassembled WGS sequence"/>
</dbReference>
<protein>
    <recommendedName>
        <fullName evidence="2">Histidine kinase/HSP90-like ATPase domain-containing protein</fullName>
    </recommendedName>
</protein>
<dbReference type="PANTHER" id="PTHR35526:SF3">
    <property type="entry name" value="ANTI-SIGMA-F FACTOR RSBW"/>
    <property type="match status" value="1"/>
</dbReference>
<comment type="caution">
    <text evidence="3">The sequence shown here is derived from an EMBL/GenBank/DDBJ whole genome shotgun (WGS) entry which is preliminary data.</text>
</comment>
<dbReference type="RefSeq" id="WP_209670421.1">
    <property type="nucleotide sequence ID" value="NZ_JAGGMS010000001.1"/>
</dbReference>
<sequence length="248" mass="26489">MTGRTTSVHIGLQEEPDATVVTLTGALDVRSYPEVRDTLLKCAAEQPHVLVVVIDDLVPVAGSLLSIFAQVWMRVTDWPGIPFVLVSAGLPEGAIARFMPVYPTVAAALRGAELPPDRRRARLALPRAEGTARQSRDFTRDVCQDWQLAPEVVADARSVANELVENVLAHTESGAVLRLELRPKVLSVAVADDSPVPARLREGQSGYYGGLGLLLVAQLTKVWGCTPSMAGGKVVWGVLARGTPRGSG</sequence>
<keyword evidence="1" id="KW-0808">Transferase</keyword>
<evidence type="ECO:0000313" key="4">
    <source>
        <dbReference type="Proteomes" id="UP000741013"/>
    </source>
</evidence>
<dbReference type="SUPFAM" id="SSF55874">
    <property type="entry name" value="ATPase domain of HSP90 chaperone/DNA topoisomerase II/histidine kinase"/>
    <property type="match status" value="1"/>
</dbReference>
<dbReference type="InterPro" id="IPR036513">
    <property type="entry name" value="STAS_dom_sf"/>
</dbReference>
<dbReference type="Gene3D" id="3.30.750.24">
    <property type="entry name" value="STAS domain"/>
    <property type="match status" value="1"/>
</dbReference>
<dbReference type="PANTHER" id="PTHR35526">
    <property type="entry name" value="ANTI-SIGMA-F FACTOR RSBW-RELATED"/>
    <property type="match status" value="1"/>
</dbReference>
<dbReference type="InterPro" id="IPR003594">
    <property type="entry name" value="HATPase_dom"/>
</dbReference>
<dbReference type="Pfam" id="PF13581">
    <property type="entry name" value="HATPase_c_2"/>
    <property type="match status" value="1"/>
</dbReference>
<proteinExistence type="predicted"/>
<gene>
    <name evidence="3" type="ORF">JOM49_008509</name>
</gene>
<keyword evidence="1" id="KW-0723">Serine/threonine-protein kinase</keyword>
<name>A0ABS4Q7B2_9PSEU</name>
<keyword evidence="4" id="KW-1185">Reference proteome</keyword>
<dbReference type="EMBL" id="JAGGMS010000001">
    <property type="protein sequence ID" value="MBP2186983.1"/>
    <property type="molecule type" value="Genomic_DNA"/>
</dbReference>
<evidence type="ECO:0000313" key="3">
    <source>
        <dbReference type="EMBL" id="MBP2186983.1"/>
    </source>
</evidence>